<gene>
    <name evidence="1" type="ORF">C3K47_16385</name>
</gene>
<dbReference type="SUPFAM" id="SSF160387">
    <property type="entry name" value="NosL/MerB-like"/>
    <property type="match status" value="1"/>
</dbReference>
<dbReference type="OrthoDB" id="9792749at2"/>
<dbReference type="AlphaFoldDB" id="A0A2S4ZYN7"/>
<dbReference type="Proteomes" id="UP000236893">
    <property type="component" value="Unassembled WGS sequence"/>
</dbReference>
<name>A0A2S4ZYN7_9SPHI</name>
<proteinExistence type="predicted"/>
<reference evidence="1 2" key="1">
    <citation type="submission" date="2018-01" db="EMBL/GenBank/DDBJ databases">
        <authorList>
            <person name="Gaut B.S."/>
            <person name="Morton B.R."/>
            <person name="Clegg M.T."/>
            <person name="Duvall M.R."/>
        </authorList>
    </citation>
    <scope>NUCLEOTIDE SEQUENCE [LARGE SCALE GENOMIC DNA]</scope>
    <source>
        <strain evidence="1 2">HR-AV</strain>
    </source>
</reference>
<evidence type="ECO:0000313" key="2">
    <source>
        <dbReference type="Proteomes" id="UP000236893"/>
    </source>
</evidence>
<organism evidence="1 2">
    <name type="scientific">Solitalea longa</name>
    <dbReference type="NCBI Taxonomy" id="2079460"/>
    <lineage>
        <taxon>Bacteria</taxon>
        <taxon>Pseudomonadati</taxon>
        <taxon>Bacteroidota</taxon>
        <taxon>Sphingobacteriia</taxon>
        <taxon>Sphingobacteriales</taxon>
        <taxon>Sphingobacteriaceae</taxon>
        <taxon>Solitalea</taxon>
    </lineage>
</organism>
<accession>A0A2S4ZYN7</accession>
<dbReference type="InterPro" id="IPR008719">
    <property type="entry name" value="N2O_reductase_NosL"/>
</dbReference>
<dbReference type="PANTHER" id="PTHR41247">
    <property type="entry name" value="HTH-TYPE TRANSCRIPTIONAL REPRESSOR YCNK"/>
    <property type="match status" value="1"/>
</dbReference>
<evidence type="ECO:0000313" key="1">
    <source>
        <dbReference type="EMBL" id="POY35159.1"/>
    </source>
</evidence>
<keyword evidence="2" id="KW-1185">Reference proteome</keyword>
<dbReference type="PANTHER" id="PTHR41247:SF1">
    <property type="entry name" value="HTH-TYPE TRANSCRIPTIONAL REPRESSOR YCNK"/>
    <property type="match status" value="1"/>
</dbReference>
<dbReference type="RefSeq" id="WP_103790247.1">
    <property type="nucleotide sequence ID" value="NZ_PQVF01000013.1"/>
</dbReference>
<comment type="caution">
    <text evidence="1">The sequence shown here is derived from an EMBL/GenBank/DDBJ whole genome shotgun (WGS) entry which is preliminary data.</text>
</comment>
<protein>
    <submittedName>
        <fullName evidence="1">Uncharacterized protein</fullName>
    </submittedName>
</protein>
<dbReference type="PROSITE" id="PS51257">
    <property type="entry name" value="PROKAR_LIPOPROTEIN"/>
    <property type="match status" value="1"/>
</dbReference>
<dbReference type="Pfam" id="PF05573">
    <property type="entry name" value="NosL"/>
    <property type="match status" value="1"/>
</dbReference>
<sequence length="141" mass="15871">MRNYLLLLLLLTAACNKKEPQPISYGTDACDMCKMNIMDDKFGAEIINKNGKVFKFDSAECMVDYVLTGTENLEQFYVTNHSQPNELIDAQKAVFLHGENINSPMGGHLAALSTKKEAEKMQQQSGGELLTWEQVKKLRTH</sequence>
<dbReference type="EMBL" id="PQVF01000013">
    <property type="protein sequence ID" value="POY35159.1"/>
    <property type="molecule type" value="Genomic_DNA"/>
</dbReference>